<evidence type="ECO:0000313" key="5">
    <source>
        <dbReference type="Proteomes" id="UP000236497"/>
    </source>
</evidence>
<dbReference type="SUPFAM" id="SSF53448">
    <property type="entry name" value="Nucleotide-diphospho-sugar transferases"/>
    <property type="match status" value="1"/>
</dbReference>
<keyword evidence="5" id="KW-1185">Reference proteome</keyword>
<dbReference type="GO" id="GO:0046872">
    <property type="term" value="F:metal ion binding"/>
    <property type="evidence" value="ECO:0007669"/>
    <property type="project" value="UniProtKB-KW"/>
</dbReference>
<dbReference type="InterPro" id="IPR029044">
    <property type="entry name" value="Nucleotide-diphossugar_trans"/>
</dbReference>
<dbReference type="Pfam" id="PF01501">
    <property type="entry name" value="Glyco_transf_8"/>
    <property type="match status" value="1"/>
</dbReference>
<protein>
    <recommendedName>
        <fullName evidence="6">Lipopolysaccharide biosynthesis glycosyltransferase</fullName>
    </recommendedName>
</protein>
<dbReference type="CDD" id="cd04194">
    <property type="entry name" value="GT8_A4GalT_like"/>
    <property type="match status" value="1"/>
</dbReference>
<keyword evidence="2" id="KW-0808">Transferase</keyword>
<keyword evidence="3" id="KW-0479">Metal-binding</keyword>
<dbReference type="OrthoDB" id="9798746at2"/>
<dbReference type="PANTHER" id="PTHR13778">
    <property type="entry name" value="GLYCOSYLTRANSFERASE 8 DOMAIN-CONTAINING PROTEIN"/>
    <property type="match status" value="1"/>
</dbReference>
<accession>A0A0H5SF81</accession>
<reference evidence="4 5" key="1">
    <citation type="submission" date="2015-06" db="EMBL/GenBank/DDBJ databases">
        <authorList>
            <person name="Wibberg Daniel"/>
        </authorList>
    </citation>
    <scope>NUCLEOTIDE SEQUENCE [LARGE SCALE GENOMIC DNA]</scope>
    <source>
        <strain evidence="4 5">T3/55T</strain>
    </source>
</reference>
<evidence type="ECO:0000256" key="3">
    <source>
        <dbReference type="ARBA" id="ARBA00022723"/>
    </source>
</evidence>
<evidence type="ECO:0008006" key="6">
    <source>
        <dbReference type="Google" id="ProtNLM"/>
    </source>
</evidence>
<dbReference type="InterPro" id="IPR050748">
    <property type="entry name" value="Glycosyltrans_8_dom-fam"/>
</dbReference>
<keyword evidence="1" id="KW-0328">Glycosyltransferase</keyword>
<dbReference type="GO" id="GO:0016757">
    <property type="term" value="F:glycosyltransferase activity"/>
    <property type="evidence" value="ECO:0007669"/>
    <property type="project" value="UniProtKB-KW"/>
</dbReference>
<dbReference type="RefSeq" id="WP_103202263.1">
    <property type="nucleotide sequence ID" value="NZ_CVTD020000011.1"/>
</dbReference>
<evidence type="ECO:0000256" key="2">
    <source>
        <dbReference type="ARBA" id="ARBA00022679"/>
    </source>
</evidence>
<name>A0A0H5SF81_HERHM</name>
<evidence type="ECO:0000256" key="1">
    <source>
        <dbReference type="ARBA" id="ARBA00022676"/>
    </source>
</evidence>
<proteinExistence type="predicted"/>
<sequence length="374" mass="43234">MKDIKKIENIKNKENEKDVTDYKNESKKNKGEKVLINSVINKKIKNDKKEILCVSFNADNNYAKYLGISMLSLFEANKSFKGIDVYIMDCGISDENKKKLSKICEEYKRNIFFISMKELISGLKLNMGHKKIAIAAYARLFLSSVIPDTYDKVLYLDCDTIITDNLHKLWETNLTGFLAAGVQDTVERSAVVKIGLSQSDLYVNAGVLLANLAYWRKENIEEQFIDFIDKFKGNVPFHDQGIINGVCNKRLLILPPRYNVTSNMYSFTANTIKRIYSIKNYYLQKDLDDARENPAILHFTTGLVGRPWEENCTHPMKAAFLNALDKSPWKDEPLLPDSRRLSLKAYTFLYRHSPLFISENIYRIGNRFKELVYY</sequence>
<organism evidence="4 5">
    <name type="scientific">Herbinix hemicellulosilytica</name>
    <dbReference type="NCBI Taxonomy" id="1564487"/>
    <lineage>
        <taxon>Bacteria</taxon>
        <taxon>Bacillati</taxon>
        <taxon>Bacillota</taxon>
        <taxon>Clostridia</taxon>
        <taxon>Lachnospirales</taxon>
        <taxon>Lachnospiraceae</taxon>
        <taxon>Herbinix</taxon>
    </lineage>
</organism>
<dbReference type="InterPro" id="IPR002495">
    <property type="entry name" value="Glyco_trans_8"/>
</dbReference>
<dbReference type="EMBL" id="CVTD020000011">
    <property type="protein sequence ID" value="CRZ34137.1"/>
    <property type="molecule type" value="Genomic_DNA"/>
</dbReference>
<dbReference type="Gene3D" id="3.90.550.10">
    <property type="entry name" value="Spore Coat Polysaccharide Biosynthesis Protein SpsA, Chain A"/>
    <property type="match status" value="1"/>
</dbReference>
<dbReference type="PANTHER" id="PTHR13778:SF47">
    <property type="entry name" value="LIPOPOLYSACCHARIDE 1,3-GALACTOSYLTRANSFERASE"/>
    <property type="match status" value="1"/>
</dbReference>
<dbReference type="AlphaFoldDB" id="A0A0H5SF81"/>
<dbReference type="Proteomes" id="UP000236497">
    <property type="component" value="Unassembled WGS sequence"/>
</dbReference>
<gene>
    <name evidence="4" type="ORF">HHT355_0934</name>
</gene>
<evidence type="ECO:0000313" key="4">
    <source>
        <dbReference type="EMBL" id="CRZ34137.1"/>
    </source>
</evidence>